<dbReference type="InterPro" id="IPR041577">
    <property type="entry name" value="RT_RNaseH_2"/>
</dbReference>
<evidence type="ECO:0000256" key="5">
    <source>
        <dbReference type="ARBA" id="ARBA00022759"/>
    </source>
</evidence>
<evidence type="ECO:0000256" key="1">
    <source>
        <dbReference type="ARBA" id="ARBA00022670"/>
    </source>
</evidence>
<dbReference type="GO" id="GO:0003964">
    <property type="term" value="F:RNA-directed DNA polymerase activity"/>
    <property type="evidence" value="ECO:0007669"/>
    <property type="project" value="UniProtKB-KW"/>
</dbReference>
<evidence type="ECO:0000256" key="3">
    <source>
        <dbReference type="ARBA" id="ARBA00022695"/>
    </source>
</evidence>
<keyword evidence="5" id="KW-0255">Endonuclease</keyword>
<sequence length="387" mass="44284">MDWLVKYQANLDCAAKRMVLKTPKGDEVLVIGERGNCLSNVVTALRAERMVRKGCEAVLLFVRPVEAEDLTIGDVRTVKEFPDVFSEELPGLPPDREVVFGIDLLPGTVPELLDRGFIRPSVSPWGAPVLFVKKKDGSIRMCIDYRQLNKLTIKNKYPLPRIDDLFDQLKGALVFSKIDLRSGYHQLRVKEADIHKTAFRTRYGHYEFMVMPFGLTNAPVAFMDMMNRVFQPYLDRCVVVFIDDILVYSKSEEEYDAHLRIVLQILREKEVTFLGHVVSAEGIRVDPRKIEAVLDWKPPRSVAEIRSFLGLAGYYRRFVKGFSSVAAPLTKLLWKGVLFVWSDKQQESFEKLKRILTEAPVLIQPKKRKEFVIYCDALHTGLGCVLM</sequence>
<keyword evidence="2" id="KW-0808">Transferase</keyword>
<dbReference type="Gene3D" id="3.30.70.270">
    <property type="match status" value="2"/>
</dbReference>
<keyword evidence="1" id="KW-0645">Protease</keyword>
<evidence type="ECO:0000313" key="10">
    <source>
        <dbReference type="Proteomes" id="UP000325315"/>
    </source>
</evidence>
<evidence type="ECO:0000256" key="6">
    <source>
        <dbReference type="ARBA" id="ARBA00022801"/>
    </source>
</evidence>
<protein>
    <submittedName>
        <fullName evidence="9">DNA/RNA polymerases superfamily protein</fullName>
    </submittedName>
</protein>
<dbReference type="InterPro" id="IPR000477">
    <property type="entry name" value="RT_dom"/>
</dbReference>
<proteinExistence type="predicted"/>
<keyword evidence="3" id="KW-0548">Nucleotidyltransferase</keyword>
<keyword evidence="10" id="KW-1185">Reference proteome</keyword>
<reference evidence="10" key="1">
    <citation type="journal article" date="2019" name="Plant Biotechnol. J.">
        <title>Genome sequencing of the Australian wild diploid species Gossypium australe highlights disease resistance and delayed gland morphogenesis.</title>
        <authorList>
            <person name="Cai Y."/>
            <person name="Cai X."/>
            <person name="Wang Q."/>
            <person name="Wang P."/>
            <person name="Zhang Y."/>
            <person name="Cai C."/>
            <person name="Xu Y."/>
            <person name="Wang K."/>
            <person name="Zhou Z."/>
            <person name="Wang C."/>
            <person name="Geng S."/>
            <person name="Li B."/>
            <person name="Dong Q."/>
            <person name="Hou Y."/>
            <person name="Wang H."/>
            <person name="Ai P."/>
            <person name="Liu Z."/>
            <person name="Yi F."/>
            <person name="Sun M."/>
            <person name="An G."/>
            <person name="Cheng J."/>
            <person name="Zhang Y."/>
            <person name="Shi Q."/>
            <person name="Xie Y."/>
            <person name="Shi X."/>
            <person name="Chang Y."/>
            <person name="Huang F."/>
            <person name="Chen Y."/>
            <person name="Hong S."/>
            <person name="Mi L."/>
            <person name="Sun Q."/>
            <person name="Zhang L."/>
            <person name="Zhou B."/>
            <person name="Peng R."/>
            <person name="Zhang X."/>
            <person name="Liu F."/>
        </authorList>
    </citation>
    <scope>NUCLEOTIDE SEQUENCE [LARGE SCALE GENOMIC DNA]</scope>
    <source>
        <strain evidence="10">cv. PA1801</strain>
    </source>
</reference>
<dbReference type="InterPro" id="IPR043128">
    <property type="entry name" value="Rev_trsase/Diguanyl_cyclase"/>
</dbReference>
<organism evidence="9 10">
    <name type="scientific">Gossypium australe</name>
    <dbReference type="NCBI Taxonomy" id="47621"/>
    <lineage>
        <taxon>Eukaryota</taxon>
        <taxon>Viridiplantae</taxon>
        <taxon>Streptophyta</taxon>
        <taxon>Embryophyta</taxon>
        <taxon>Tracheophyta</taxon>
        <taxon>Spermatophyta</taxon>
        <taxon>Magnoliopsida</taxon>
        <taxon>eudicotyledons</taxon>
        <taxon>Gunneridae</taxon>
        <taxon>Pentapetalae</taxon>
        <taxon>rosids</taxon>
        <taxon>malvids</taxon>
        <taxon>Malvales</taxon>
        <taxon>Malvaceae</taxon>
        <taxon>Malvoideae</taxon>
        <taxon>Gossypium</taxon>
    </lineage>
</organism>
<dbReference type="PANTHER" id="PTHR24559">
    <property type="entry name" value="TRANSPOSON TY3-I GAG-POL POLYPROTEIN"/>
    <property type="match status" value="1"/>
</dbReference>
<dbReference type="InterPro" id="IPR043502">
    <property type="entry name" value="DNA/RNA_pol_sf"/>
</dbReference>
<dbReference type="GO" id="GO:0006508">
    <property type="term" value="P:proteolysis"/>
    <property type="evidence" value="ECO:0007669"/>
    <property type="project" value="UniProtKB-KW"/>
</dbReference>
<dbReference type="GO" id="GO:0004519">
    <property type="term" value="F:endonuclease activity"/>
    <property type="evidence" value="ECO:0007669"/>
    <property type="project" value="UniProtKB-KW"/>
</dbReference>
<dbReference type="Proteomes" id="UP000325315">
    <property type="component" value="Unassembled WGS sequence"/>
</dbReference>
<name>A0A5B6VBP6_9ROSI</name>
<comment type="caution">
    <text evidence="9">The sequence shown here is derived from an EMBL/GenBank/DDBJ whole genome shotgun (WGS) entry which is preliminary data.</text>
</comment>
<evidence type="ECO:0000313" key="9">
    <source>
        <dbReference type="EMBL" id="KAA3466562.1"/>
    </source>
</evidence>
<evidence type="ECO:0000256" key="4">
    <source>
        <dbReference type="ARBA" id="ARBA00022722"/>
    </source>
</evidence>
<dbReference type="FunFam" id="3.10.10.10:FF:000007">
    <property type="entry name" value="Retrovirus-related Pol polyprotein from transposon 17.6-like Protein"/>
    <property type="match status" value="1"/>
</dbReference>
<dbReference type="Pfam" id="PF17919">
    <property type="entry name" value="RT_RNaseH_2"/>
    <property type="match status" value="1"/>
</dbReference>
<dbReference type="EMBL" id="SMMG02000007">
    <property type="protein sequence ID" value="KAA3466562.1"/>
    <property type="molecule type" value="Genomic_DNA"/>
</dbReference>
<dbReference type="Gene3D" id="3.10.10.10">
    <property type="entry name" value="HIV Type 1 Reverse Transcriptase, subunit A, domain 1"/>
    <property type="match status" value="1"/>
</dbReference>
<feature type="domain" description="Reverse transcriptase" evidence="8">
    <location>
        <begin position="113"/>
        <end position="313"/>
    </location>
</feature>
<dbReference type="PROSITE" id="PS50878">
    <property type="entry name" value="RT_POL"/>
    <property type="match status" value="1"/>
</dbReference>
<evidence type="ECO:0000259" key="8">
    <source>
        <dbReference type="PROSITE" id="PS50878"/>
    </source>
</evidence>
<dbReference type="PANTHER" id="PTHR24559:SF447">
    <property type="entry name" value="RNA-DIRECTED DNA POLYMERASE HOMOLOG"/>
    <property type="match status" value="1"/>
</dbReference>
<evidence type="ECO:0000256" key="2">
    <source>
        <dbReference type="ARBA" id="ARBA00022679"/>
    </source>
</evidence>
<accession>A0A5B6VBP6</accession>
<dbReference type="CDD" id="cd01647">
    <property type="entry name" value="RT_LTR"/>
    <property type="match status" value="1"/>
</dbReference>
<dbReference type="AlphaFoldDB" id="A0A5B6VBP6"/>
<keyword evidence="4" id="KW-0540">Nuclease</keyword>
<dbReference type="SUPFAM" id="SSF56672">
    <property type="entry name" value="DNA/RNA polymerases"/>
    <property type="match status" value="1"/>
</dbReference>
<gene>
    <name evidence="9" type="ORF">EPI10_001646</name>
</gene>
<dbReference type="Pfam" id="PF00078">
    <property type="entry name" value="RVT_1"/>
    <property type="match status" value="1"/>
</dbReference>
<dbReference type="FunFam" id="3.30.70.270:FF:000020">
    <property type="entry name" value="Transposon Tf2-6 polyprotein-like Protein"/>
    <property type="match status" value="1"/>
</dbReference>
<dbReference type="OrthoDB" id="2431547at2759"/>
<evidence type="ECO:0000256" key="7">
    <source>
        <dbReference type="ARBA" id="ARBA00022918"/>
    </source>
</evidence>
<dbReference type="InterPro" id="IPR053134">
    <property type="entry name" value="RNA-dir_DNA_polymerase"/>
</dbReference>
<keyword evidence="6" id="KW-0378">Hydrolase</keyword>
<keyword evidence="7" id="KW-0695">RNA-directed DNA polymerase</keyword>
<dbReference type="GO" id="GO:0008233">
    <property type="term" value="F:peptidase activity"/>
    <property type="evidence" value="ECO:0007669"/>
    <property type="project" value="UniProtKB-KW"/>
</dbReference>